<proteinExistence type="predicted"/>
<protein>
    <recommendedName>
        <fullName evidence="1">Reverse transcriptase domain-containing protein</fullName>
    </recommendedName>
</protein>
<evidence type="ECO:0000313" key="3">
    <source>
        <dbReference type="Proteomes" id="UP000269221"/>
    </source>
</evidence>
<gene>
    <name evidence="2" type="ORF">DUI87_23770</name>
</gene>
<dbReference type="Proteomes" id="UP000269221">
    <property type="component" value="Unassembled WGS sequence"/>
</dbReference>
<keyword evidence="3" id="KW-1185">Reference proteome</keyword>
<sequence>MVQHPAGDQSPVVSLRWSVLGPVLFNIFIDDMDEGIESFISKFADDTKLGACVDLLEGRRALQRDLDRLDEWAESNSMKFNKSKCRVLHFGHKNPLQRYRLGTVWLDSVQVERDLGVLVDSRLDMSQQCALVAKKANGILAYIRNCVTSRSREVILPLYSALVRPHLECCVQFWAPQFRKDIEMLERVQRRATRLVRGLEHKPYEERLKELGLFSLEKRRLRGDLITLYNFLKGGCRQVGVGFFHRAATDRTRGHSLKLRQGRYRLDIRKKFFTERIIKRWNCLPREVVESPSLDVFKKRLDMALSAIV</sequence>
<feature type="domain" description="Reverse transcriptase" evidence="1">
    <location>
        <begin position="19"/>
        <end position="89"/>
    </location>
</feature>
<accession>A0A3M0JFZ3</accession>
<name>A0A3M0JFZ3_HIRRU</name>
<dbReference type="PANTHER" id="PTHR33332">
    <property type="entry name" value="REVERSE TRANSCRIPTASE DOMAIN-CONTAINING PROTEIN"/>
    <property type="match status" value="1"/>
</dbReference>
<dbReference type="AlphaFoldDB" id="A0A3M0JFZ3"/>
<organism evidence="2 3">
    <name type="scientific">Hirundo rustica rustica</name>
    <dbReference type="NCBI Taxonomy" id="333673"/>
    <lineage>
        <taxon>Eukaryota</taxon>
        <taxon>Metazoa</taxon>
        <taxon>Chordata</taxon>
        <taxon>Craniata</taxon>
        <taxon>Vertebrata</taxon>
        <taxon>Euteleostomi</taxon>
        <taxon>Archelosauria</taxon>
        <taxon>Archosauria</taxon>
        <taxon>Dinosauria</taxon>
        <taxon>Saurischia</taxon>
        <taxon>Theropoda</taxon>
        <taxon>Coelurosauria</taxon>
        <taxon>Aves</taxon>
        <taxon>Neognathae</taxon>
        <taxon>Neoaves</taxon>
        <taxon>Telluraves</taxon>
        <taxon>Australaves</taxon>
        <taxon>Passeriformes</taxon>
        <taxon>Sylvioidea</taxon>
        <taxon>Hirundinidae</taxon>
        <taxon>Hirundo</taxon>
    </lineage>
</organism>
<dbReference type="InterPro" id="IPR000477">
    <property type="entry name" value="RT_dom"/>
</dbReference>
<dbReference type="OrthoDB" id="276744at2759"/>
<evidence type="ECO:0000313" key="2">
    <source>
        <dbReference type="EMBL" id="RMB99768.1"/>
    </source>
</evidence>
<comment type="caution">
    <text evidence="2">The sequence shown here is derived from an EMBL/GenBank/DDBJ whole genome shotgun (WGS) entry which is preliminary data.</text>
</comment>
<evidence type="ECO:0000259" key="1">
    <source>
        <dbReference type="Pfam" id="PF00078"/>
    </source>
</evidence>
<reference evidence="2 3" key="1">
    <citation type="submission" date="2018-07" db="EMBL/GenBank/DDBJ databases">
        <title>A high quality draft genome assembly of the barn swallow (H. rustica rustica).</title>
        <authorList>
            <person name="Formenti G."/>
            <person name="Chiara M."/>
            <person name="Poveda L."/>
            <person name="Francoijs K.-J."/>
            <person name="Bonisoli-Alquati A."/>
            <person name="Canova L."/>
            <person name="Gianfranceschi L."/>
            <person name="Horner D.S."/>
            <person name="Saino N."/>
        </authorList>
    </citation>
    <scope>NUCLEOTIDE SEQUENCE [LARGE SCALE GENOMIC DNA]</scope>
    <source>
        <strain evidence="2">Chelidonia</strain>
        <tissue evidence="2">Blood</tissue>
    </source>
</reference>
<dbReference type="Pfam" id="PF00078">
    <property type="entry name" value="RVT_1"/>
    <property type="match status" value="1"/>
</dbReference>
<dbReference type="EMBL" id="QRBI01000147">
    <property type="protein sequence ID" value="RMB99768.1"/>
    <property type="molecule type" value="Genomic_DNA"/>
</dbReference>